<dbReference type="GO" id="GO:0043565">
    <property type="term" value="F:sequence-specific DNA binding"/>
    <property type="evidence" value="ECO:0007669"/>
    <property type="project" value="InterPro"/>
</dbReference>
<evidence type="ECO:0000313" key="5">
    <source>
        <dbReference type="Proteomes" id="UP000613582"/>
    </source>
</evidence>
<dbReference type="InterPro" id="IPR009057">
    <property type="entry name" value="Homeodomain-like_sf"/>
</dbReference>
<dbReference type="AlphaFoldDB" id="A0A8J2V1D9"/>
<name>A0A8J2V1D9_9PROT</name>
<dbReference type="PANTHER" id="PTHR43436:SF1">
    <property type="entry name" value="TRANSCRIPTIONAL REGULATORY PROTEIN"/>
    <property type="match status" value="1"/>
</dbReference>
<dbReference type="Proteomes" id="UP000613582">
    <property type="component" value="Unassembled WGS sequence"/>
</dbReference>
<dbReference type="SMART" id="SM00342">
    <property type="entry name" value="HTH_ARAC"/>
    <property type="match status" value="1"/>
</dbReference>
<dbReference type="GO" id="GO:0003700">
    <property type="term" value="F:DNA-binding transcription factor activity"/>
    <property type="evidence" value="ECO:0007669"/>
    <property type="project" value="InterPro"/>
</dbReference>
<keyword evidence="5" id="KW-1185">Reference proteome</keyword>
<feature type="domain" description="HTH araC/xylS-type" evidence="3">
    <location>
        <begin position="193"/>
        <end position="291"/>
    </location>
</feature>
<reference evidence="4" key="1">
    <citation type="journal article" date="2014" name="Int. J. Syst. Evol. Microbiol.">
        <title>Complete genome sequence of Corynebacterium casei LMG S-19264T (=DSM 44701T), isolated from a smear-ripened cheese.</title>
        <authorList>
            <consortium name="US DOE Joint Genome Institute (JGI-PGF)"/>
            <person name="Walter F."/>
            <person name="Albersmeier A."/>
            <person name="Kalinowski J."/>
            <person name="Ruckert C."/>
        </authorList>
    </citation>
    <scope>NUCLEOTIDE SEQUENCE</scope>
    <source>
        <strain evidence="4">CGMCC 1.12921</strain>
    </source>
</reference>
<dbReference type="Pfam" id="PF06719">
    <property type="entry name" value="AraC_N"/>
    <property type="match status" value="1"/>
</dbReference>
<dbReference type="InterPro" id="IPR018060">
    <property type="entry name" value="HTH_AraC"/>
</dbReference>
<evidence type="ECO:0000256" key="1">
    <source>
        <dbReference type="ARBA" id="ARBA00023015"/>
    </source>
</evidence>
<evidence type="ECO:0000259" key="3">
    <source>
        <dbReference type="PROSITE" id="PS01124"/>
    </source>
</evidence>
<proteinExistence type="predicted"/>
<dbReference type="RefSeq" id="WP_188159493.1">
    <property type="nucleotide sequence ID" value="NZ_BMGH01000001.1"/>
</dbReference>
<reference evidence="4" key="2">
    <citation type="submission" date="2020-09" db="EMBL/GenBank/DDBJ databases">
        <authorList>
            <person name="Sun Q."/>
            <person name="Zhou Y."/>
        </authorList>
    </citation>
    <scope>NUCLEOTIDE SEQUENCE</scope>
    <source>
        <strain evidence="4">CGMCC 1.12921</strain>
    </source>
</reference>
<keyword evidence="2" id="KW-0804">Transcription</keyword>
<sequence>MITHQQTRELASLFAGFSDGLSEQQTGVAGLSCYKATESGQSMPSVYDPCLCLIVSGRKEIRAGDRLFSYGGGDLLVASIDMPVTGCVVEAGPQEPYLCIKIDLDRAILTELAAGLQAPGPDLPSPSGIVIGQAGEALADAVLRLSRLTQTPEDAATLGPLITREIHYRLLKSPQGHDIAALVIKGSMLQRLSASVLLIKENFNEALSVETLASAANMSISSFHHHFKALTGVSPIQYQKRLRLNEARRLMLADGVTASGAAFRVGYESAAQFSRDYARLFGAPPARDIRKMQAA</sequence>
<dbReference type="Gene3D" id="1.10.10.60">
    <property type="entry name" value="Homeodomain-like"/>
    <property type="match status" value="1"/>
</dbReference>
<dbReference type="PROSITE" id="PS01124">
    <property type="entry name" value="HTH_ARAC_FAMILY_2"/>
    <property type="match status" value="1"/>
</dbReference>
<evidence type="ECO:0000313" key="4">
    <source>
        <dbReference type="EMBL" id="GGC97142.1"/>
    </source>
</evidence>
<dbReference type="PANTHER" id="PTHR43436">
    <property type="entry name" value="ARAC-FAMILY TRANSCRIPTIONAL REGULATOR"/>
    <property type="match status" value="1"/>
</dbReference>
<gene>
    <name evidence="4" type="ORF">GCM10011342_02560</name>
</gene>
<organism evidence="4 5">
    <name type="scientific">Aquisalinus flavus</name>
    <dbReference type="NCBI Taxonomy" id="1526572"/>
    <lineage>
        <taxon>Bacteria</taxon>
        <taxon>Pseudomonadati</taxon>
        <taxon>Pseudomonadota</taxon>
        <taxon>Alphaproteobacteria</taxon>
        <taxon>Parvularculales</taxon>
        <taxon>Parvularculaceae</taxon>
        <taxon>Aquisalinus</taxon>
    </lineage>
</organism>
<dbReference type="Pfam" id="PF12833">
    <property type="entry name" value="HTH_18"/>
    <property type="match status" value="1"/>
</dbReference>
<protein>
    <submittedName>
        <fullName evidence="4">AraC family transcriptional regulator</fullName>
    </submittedName>
</protein>
<dbReference type="EMBL" id="BMGH01000001">
    <property type="protein sequence ID" value="GGC97142.1"/>
    <property type="molecule type" value="Genomic_DNA"/>
</dbReference>
<dbReference type="SUPFAM" id="SSF46689">
    <property type="entry name" value="Homeodomain-like"/>
    <property type="match status" value="2"/>
</dbReference>
<accession>A0A8J2V1D9</accession>
<dbReference type="InterPro" id="IPR009594">
    <property type="entry name" value="Tscrpt_reg_HTH_AraC_N"/>
</dbReference>
<comment type="caution">
    <text evidence="4">The sequence shown here is derived from an EMBL/GenBank/DDBJ whole genome shotgun (WGS) entry which is preliminary data.</text>
</comment>
<keyword evidence="1" id="KW-0805">Transcription regulation</keyword>
<evidence type="ECO:0000256" key="2">
    <source>
        <dbReference type="ARBA" id="ARBA00023163"/>
    </source>
</evidence>